<dbReference type="InterPro" id="IPR011333">
    <property type="entry name" value="SKP1/BTB/POZ_sf"/>
</dbReference>
<reference evidence="2" key="1">
    <citation type="journal article" date="2017" name="Nat. Microbiol.">
        <title>Global analysis of biosynthetic gene clusters reveals vast potential of secondary metabolite production in Penicillium species.</title>
        <authorList>
            <person name="Nielsen J.C."/>
            <person name="Grijseels S."/>
            <person name="Prigent S."/>
            <person name="Ji B."/>
            <person name="Dainat J."/>
            <person name="Nielsen K.F."/>
            <person name="Frisvad J.C."/>
            <person name="Workman M."/>
            <person name="Nielsen J."/>
        </authorList>
    </citation>
    <scope>NUCLEOTIDE SEQUENCE [LARGE SCALE GENOMIC DNA]</scope>
    <source>
        <strain evidence="2">IBT 13039</strain>
    </source>
</reference>
<dbReference type="AlphaFoldDB" id="A0A1V6Y262"/>
<gene>
    <name evidence="1" type="ORF">PENNAL_c0041G12084</name>
</gene>
<name>A0A1V6Y262_PENNA</name>
<comment type="caution">
    <text evidence="1">The sequence shown here is derived from an EMBL/GenBank/DDBJ whole genome shotgun (WGS) entry which is preliminary data.</text>
</comment>
<organism evidence="1 2">
    <name type="scientific">Penicillium nalgiovense</name>
    <dbReference type="NCBI Taxonomy" id="60175"/>
    <lineage>
        <taxon>Eukaryota</taxon>
        <taxon>Fungi</taxon>
        <taxon>Dikarya</taxon>
        <taxon>Ascomycota</taxon>
        <taxon>Pezizomycotina</taxon>
        <taxon>Eurotiomycetes</taxon>
        <taxon>Eurotiomycetidae</taxon>
        <taxon>Eurotiales</taxon>
        <taxon>Aspergillaceae</taxon>
        <taxon>Penicillium</taxon>
    </lineage>
</organism>
<dbReference type="EMBL" id="MOOB01000041">
    <property type="protein sequence ID" value="OQE81406.1"/>
    <property type="molecule type" value="Genomic_DNA"/>
</dbReference>
<dbReference type="Gene3D" id="3.30.710.10">
    <property type="entry name" value="Potassium Channel Kv1.1, Chain A"/>
    <property type="match status" value="1"/>
</dbReference>
<evidence type="ECO:0000313" key="1">
    <source>
        <dbReference type="EMBL" id="OQE81406.1"/>
    </source>
</evidence>
<accession>A0A1V6Y262</accession>
<proteinExistence type="predicted"/>
<dbReference type="Proteomes" id="UP000191691">
    <property type="component" value="Unassembled WGS sequence"/>
</dbReference>
<protein>
    <recommendedName>
        <fullName evidence="3">BTB domain-containing protein</fullName>
    </recommendedName>
</protein>
<evidence type="ECO:0000313" key="2">
    <source>
        <dbReference type="Proteomes" id="UP000191691"/>
    </source>
</evidence>
<evidence type="ECO:0008006" key="3">
    <source>
        <dbReference type="Google" id="ProtNLM"/>
    </source>
</evidence>
<keyword evidence="2" id="KW-1185">Reference proteome</keyword>
<dbReference type="STRING" id="60175.A0A1V6Y262"/>
<sequence length="210" mass="24018">MESPMKAVVGENKTIFYVHPSALMQGTSALTARVTGPWSNIGQQTLDWTDFDEETLECVLKFCYGRQYDVPWQSSATKDESTVAERARSHAEHTDAIQIIYSNTPSSSPESNMDPDRKELCDFVAVSHQKLSRHFVQFHEETGDFKVDLACNFAARVTVLQSSNACLATEGQRRNSEFNVLMDRFLYQGRQDSFCFIRYQQGLTRYWKTL</sequence>